<dbReference type="PANTHER" id="PTHR43861">
    <property type="entry name" value="TRANS-ACONITATE 2-METHYLTRANSFERASE-RELATED"/>
    <property type="match status" value="1"/>
</dbReference>
<evidence type="ECO:0000259" key="1">
    <source>
        <dbReference type="Pfam" id="PF08241"/>
    </source>
</evidence>
<dbReference type="SUPFAM" id="SSF53335">
    <property type="entry name" value="S-adenosyl-L-methionine-dependent methyltransferases"/>
    <property type="match status" value="1"/>
</dbReference>
<dbReference type="PANTHER" id="PTHR43861:SF1">
    <property type="entry name" value="TRANS-ACONITATE 2-METHYLTRANSFERASE"/>
    <property type="match status" value="1"/>
</dbReference>
<dbReference type="InterPro" id="IPR029063">
    <property type="entry name" value="SAM-dependent_MTases_sf"/>
</dbReference>
<keyword evidence="3" id="KW-1185">Reference proteome</keyword>
<dbReference type="CDD" id="cd02440">
    <property type="entry name" value="AdoMet_MTases"/>
    <property type="match status" value="1"/>
</dbReference>
<dbReference type="Gene3D" id="3.40.50.150">
    <property type="entry name" value="Vaccinia Virus protein VP39"/>
    <property type="match status" value="1"/>
</dbReference>
<comment type="caution">
    <text evidence="2">The sequence shown here is derived from an EMBL/GenBank/DDBJ whole genome shotgun (WGS) entry which is preliminary data.</text>
</comment>
<evidence type="ECO:0000313" key="2">
    <source>
        <dbReference type="EMBL" id="GAA3896135.1"/>
    </source>
</evidence>
<protein>
    <recommendedName>
        <fullName evidence="1">Methyltransferase type 11 domain-containing protein</fullName>
    </recommendedName>
</protein>
<feature type="domain" description="Methyltransferase type 11" evidence="1">
    <location>
        <begin position="125"/>
        <end position="219"/>
    </location>
</feature>
<sequence>MKHVPVSEEAITQFVEQSDQIIKTSHADWHEFVNSYVFQYDPGITADPKSDEYLGYQSELWRIVSGRASYTPEDCEQNNYVPDAPNVRASYPFTSGNAAEVGNYFLAIANIFRHLDLPPGATVVEFGVGYGHLTRMLSNFGYDVTAVDIERRFLDLLGQLALPGASPIGSFHGSFAEAQFADESIDAFVFFECFHHCINHVELLHKLRGSLKFGGKILFAAEPFYDDWFPFPWGLRLDGHAVWAIRNFGWMELGFRKSYIIDLLEGLGFDLQWSSINEIGAYGEMAVATRIA</sequence>
<dbReference type="RefSeq" id="WP_344698950.1">
    <property type="nucleotide sequence ID" value="NZ_BAABBM010000001.1"/>
</dbReference>
<gene>
    <name evidence="2" type="ORF">GCM10022276_13920</name>
</gene>
<name>A0ABP7L9D8_9SPHN</name>
<accession>A0ABP7L9D8</accession>
<reference evidence="3" key="1">
    <citation type="journal article" date="2019" name="Int. J. Syst. Evol. Microbiol.">
        <title>The Global Catalogue of Microorganisms (GCM) 10K type strain sequencing project: providing services to taxonomists for standard genome sequencing and annotation.</title>
        <authorList>
            <consortium name="The Broad Institute Genomics Platform"/>
            <consortium name="The Broad Institute Genome Sequencing Center for Infectious Disease"/>
            <person name="Wu L."/>
            <person name="Ma J."/>
        </authorList>
    </citation>
    <scope>NUCLEOTIDE SEQUENCE [LARGE SCALE GENOMIC DNA]</scope>
    <source>
        <strain evidence="3">JCM 17543</strain>
    </source>
</reference>
<dbReference type="InterPro" id="IPR013216">
    <property type="entry name" value="Methyltransf_11"/>
</dbReference>
<evidence type="ECO:0000313" key="3">
    <source>
        <dbReference type="Proteomes" id="UP001500827"/>
    </source>
</evidence>
<dbReference type="Proteomes" id="UP001500827">
    <property type="component" value="Unassembled WGS sequence"/>
</dbReference>
<dbReference type="Pfam" id="PF08241">
    <property type="entry name" value="Methyltransf_11"/>
    <property type="match status" value="1"/>
</dbReference>
<proteinExistence type="predicted"/>
<organism evidence="2 3">
    <name type="scientific">Sphingomonas limnosediminicola</name>
    <dbReference type="NCBI Taxonomy" id="940133"/>
    <lineage>
        <taxon>Bacteria</taxon>
        <taxon>Pseudomonadati</taxon>
        <taxon>Pseudomonadota</taxon>
        <taxon>Alphaproteobacteria</taxon>
        <taxon>Sphingomonadales</taxon>
        <taxon>Sphingomonadaceae</taxon>
        <taxon>Sphingomonas</taxon>
    </lineage>
</organism>
<dbReference type="EMBL" id="BAABBM010000001">
    <property type="protein sequence ID" value="GAA3896135.1"/>
    <property type="molecule type" value="Genomic_DNA"/>
</dbReference>